<reference evidence="2 3" key="1">
    <citation type="journal article" date="2018" name="Mol. Biol. Evol.">
        <title>Analysis of the draft genome of the red seaweed Gracilariopsis chorda provides insights into genome size evolution in Rhodophyta.</title>
        <authorList>
            <person name="Lee J."/>
            <person name="Yang E.C."/>
            <person name="Graf L."/>
            <person name="Yang J.H."/>
            <person name="Qiu H."/>
            <person name="Zel Zion U."/>
            <person name="Chan C.X."/>
            <person name="Stephens T.G."/>
            <person name="Weber A.P.M."/>
            <person name="Boo G.H."/>
            <person name="Boo S.M."/>
            <person name="Kim K.M."/>
            <person name="Shin Y."/>
            <person name="Jung M."/>
            <person name="Lee S.J."/>
            <person name="Yim H.S."/>
            <person name="Lee J.H."/>
            <person name="Bhattacharya D."/>
            <person name="Yoon H.S."/>
        </authorList>
    </citation>
    <scope>NUCLEOTIDE SEQUENCE [LARGE SCALE GENOMIC DNA]</scope>
    <source>
        <strain evidence="2 3">SKKU-2015</strain>
        <tissue evidence="2">Whole body</tissue>
    </source>
</reference>
<dbReference type="OrthoDB" id="185373at2759"/>
<evidence type="ECO:0008006" key="4">
    <source>
        <dbReference type="Google" id="ProtNLM"/>
    </source>
</evidence>
<dbReference type="Proteomes" id="UP000247409">
    <property type="component" value="Unassembled WGS sequence"/>
</dbReference>
<evidence type="ECO:0000256" key="1">
    <source>
        <dbReference type="SAM" id="MobiDB-lite"/>
    </source>
</evidence>
<comment type="caution">
    <text evidence="2">The sequence shown here is derived from an EMBL/GenBank/DDBJ whole genome shotgun (WGS) entry which is preliminary data.</text>
</comment>
<dbReference type="EMBL" id="NBIV01000226">
    <property type="protein sequence ID" value="PXF41232.1"/>
    <property type="molecule type" value="Genomic_DNA"/>
</dbReference>
<keyword evidence="3" id="KW-1185">Reference proteome</keyword>
<protein>
    <recommendedName>
        <fullName evidence="4">Pentatricopeptide repeat-containing protein</fullName>
    </recommendedName>
</protein>
<name>A0A2V3IGQ0_9FLOR</name>
<dbReference type="InterPro" id="IPR011990">
    <property type="entry name" value="TPR-like_helical_dom_sf"/>
</dbReference>
<feature type="region of interest" description="Disordered" evidence="1">
    <location>
        <begin position="1"/>
        <end position="39"/>
    </location>
</feature>
<dbReference type="Gene3D" id="1.25.40.10">
    <property type="entry name" value="Tetratricopeptide repeat domain"/>
    <property type="match status" value="1"/>
</dbReference>
<feature type="compositionally biased region" description="Low complexity" evidence="1">
    <location>
        <begin position="1"/>
        <end position="20"/>
    </location>
</feature>
<evidence type="ECO:0000313" key="3">
    <source>
        <dbReference type="Proteomes" id="UP000247409"/>
    </source>
</evidence>
<sequence>MSTGAQQQGTPPTQAPQQQTFETTWNTLSARMRDTNESPPLADWHRLLEACEFSEDGPSKAIWVLNLMRKLETRATAASYERVLQVCNEHGDRAAAFHLVELMFEDKVKLGDVQLPDGMEETLRSILPPEAFE</sequence>
<accession>A0A2V3IGQ0</accession>
<gene>
    <name evidence="2" type="ORF">BWQ96_09046</name>
</gene>
<proteinExistence type="predicted"/>
<organism evidence="2 3">
    <name type="scientific">Gracilariopsis chorda</name>
    <dbReference type="NCBI Taxonomy" id="448386"/>
    <lineage>
        <taxon>Eukaryota</taxon>
        <taxon>Rhodophyta</taxon>
        <taxon>Florideophyceae</taxon>
        <taxon>Rhodymeniophycidae</taxon>
        <taxon>Gracilariales</taxon>
        <taxon>Gracilariaceae</taxon>
        <taxon>Gracilariopsis</taxon>
    </lineage>
</organism>
<evidence type="ECO:0000313" key="2">
    <source>
        <dbReference type="EMBL" id="PXF41232.1"/>
    </source>
</evidence>
<dbReference type="AlphaFoldDB" id="A0A2V3IGQ0"/>